<dbReference type="OrthoDB" id="5956991at2"/>
<dbReference type="Proteomes" id="UP000431922">
    <property type="component" value="Unassembled WGS sequence"/>
</dbReference>
<protein>
    <submittedName>
        <fullName evidence="2">Uncharacterized protein</fullName>
    </submittedName>
</protein>
<gene>
    <name evidence="2" type="ORF">GRI65_07160</name>
</gene>
<dbReference type="EMBL" id="WTYL01000002">
    <property type="protein sequence ID" value="MXP44230.1"/>
    <property type="molecule type" value="Genomic_DNA"/>
</dbReference>
<accession>A0A845B1B5</accession>
<dbReference type="AlphaFoldDB" id="A0A845B1B5"/>
<reference evidence="2 3" key="1">
    <citation type="submission" date="2019-12" db="EMBL/GenBank/DDBJ databases">
        <title>Genomic-based taxomic classification of the family Erythrobacteraceae.</title>
        <authorList>
            <person name="Xu L."/>
        </authorList>
    </citation>
    <scope>NUCLEOTIDE SEQUENCE [LARGE SCALE GENOMIC DNA]</scope>
    <source>
        <strain evidence="2 3">KCTC 42453</strain>
    </source>
</reference>
<name>A0A845B1B5_9SPHN</name>
<proteinExistence type="predicted"/>
<keyword evidence="3" id="KW-1185">Reference proteome</keyword>
<comment type="caution">
    <text evidence="2">The sequence shown here is derived from an EMBL/GenBank/DDBJ whole genome shotgun (WGS) entry which is preliminary data.</text>
</comment>
<dbReference type="RefSeq" id="WP_160755850.1">
    <property type="nucleotide sequence ID" value="NZ_WTYL01000002.1"/>
</dbReference>
<evidence type="ECO:0000256" key="1">
    <source>
        <dbReference type="SAM" id="SignalP"/>
    </source>
</evidence>
<sequence length="147" mass="16300">MIVRSLFARISLPAVAALSVLAVPAAVHAAQEDKQPRNAEGEAELAKLLEGRTMGEPRKCLGDSERRNMQVIDDTAFVFRDGDTLYVNRPDNASFLDEFDVPVFRVFGSELCRLDQVEMRSRGSGIGGPVLILQDFIPYTREKESSQ</sequence>
<keyword evidence="1" id="KW-0732">Signal</keyword>
<feature type="signal peptide" evidence="1">
    <location>
        <begin position="1"/>
        <end position="29"/>
    </location>
</feature>
<organism evidence="2 3">
    <name type="scientific">Allopontixanthobacter sediminis</name>
    <dbReference type="NCBI Taxonomy" id="1689985"/>
    <lineage>
        <taxon>Bacteria</taxon>
        <taxon>Pseudomonadati</taxon>
        <taxon>Pseudomonadota</taxon>
        <taxon>Alphaproteobacteria</taxon>
        <taxon>Sphingomonadales</taxon>
        <taxon>Erythrobacteraceae</taxon>
        <taxon>Allopontixanthobacter</taxon>
    </lineage>
</organism>
<feature type="chain" id="PRO_5032872473" evidence="1">
    <location>
        <begin position="30"/>
        <end position="147"/>
    </location>
</feature>
<evidence type="ECO:0000313" key="3">
    <source>
        <dbReference type="Proteomes" id="UP000431922"/>
    </source>
</evidence>
<evidence type="ECO:0000313" key="2">
    <source>
        <dbReference type="EMBL" id="MXP44230.1"/>
    </source>
</evidence>